<organism evidence="1 2">
    <name type="scientific">Lepagella muris</name>
    <dbReference type="NCBI Taxonomy" id="3032870"/>
    <lineage>
        <taxon>Bacteria</taxon>
        <taxon>Pseudomonadati</taxon>
        <taxon>Bacteroidota</taxon>
        <taxon>Bacteroidia</taxon>
        <taxon>Bacteroidales</taxon>
        <taxon>Muribaculaceae</taxon>
        <taxon>Lepagella</taxon>
    </lineage>
</organism>
<dbReference type="Proteomes" id="UP000306319">
    <property type="component" value="Unassembled WGS sequence"/>
</dbReference>
<accession>A0AC61RAZ8</accession>
<evidence type="ECO:0000313" key="2">
    <source>
        <dbReference type="Proteomes" id="UP000306319"/>
    </source>
</evidence>
<reference evidence="1" key="1">
    <citation type="submission" date="2019-04" db="EMBL/GenBank/DDBJ databases">
        <title>Microbes associate with the intestines of laboratory mice.</title>
        <authorList>
            <person name="Navarre W."/>
            <person name="Wong E."/>
            <person name="Huang K."/>
            <person name="Tropini C."/>
            <person name="Ng K."/>
            <person name="Yu B."/>
        </authorList>
    </citation>
    <scope>NUCLEOTIDE SEQUENCE</scope>
    <source>
        <strain evidence="1">NM04_E33</strain>
    </source>
</reference>
<proteinExistence type="predicted"/>
<name>A0AC61RAZ8_9BACT</name>
<sequence length="97" mass="11225">MNYSELVNSSTTVLVEFYASWCPHCQRMMPVVAQIKELLAGQVAIHQFDIDEYDKLSQDLGVESLPTFIIYRDGEEMWRQTGEMDGEVLLAKIEKYM</sequence>
<comment type="caution">
    <text evidence="1">The sequence shown here is derived from an EMBL/GenBank/DDBJ whole genome shotgun (WGS) entry which is preliminary data.</text>
</comment>
<keyword evidence="2" id="KW-1185">Reference proteome</keyword>
<dbReference type="EMBL" id="SRYB01000063">
    <property type="protein sequence ID" value="TGY75355.1"/>
    <property type="molecule type" value="Genomic_DNA"/>
</dbReference>
<evidence type="ECO:0000313" key="1">
    <source>
        <dbReference type="EMBL" id="TGY75355.1"/>
    </source>
</evidence>
<gene>
    <name evidence="1" type="ORF">E5331_19925</name>
</gene>
<protein>
    <submittedName>
        <fullName evidence="1">Thioredoxin</fullName>
    </submittedName>
</protein>